<feature type="domain" description="Phosducin" evidence="4">
    <location>
        <begin position="51"/>
        <end position="260"/>
    </location>
</feature>
<dbReference type="Gene3D" id="1.10.168.10">
    <property type="entry name" value="Phosducin, domain 2"/>
    <property type="match status" value="1"/>
</dbReference>
<keyword evidence="6" id="KW-1185">Reference proteome</keyword>
<dbReference type="AlphaFoldDB" id="A0A9N9N7X5"/>
<keyword evidence="2" id="KW-0597">Phosphoprotein</keyword>
<organism evidence="5 6">
    <name type="scientific">Acaulospora morrowiae</name>
    <dbReference type="NCBI Taxonomy" id="94023"/>
    <lineage>
        <taxon>Eukaryota</taxon>
        <taxon>Fungi</taxon>
        <taxon>Fungi incertae sedis</taxon>
        <taxon>Mucoromycota</taxon>
        <taxon>Glomeromycotina</taxon>
        <taxon>Glomeromycetes</taxon>
        <taxon>Diversisporales</taxon>
        <taxon>Acaulosporaceae</taxon>
        <taxon>Acaulospora</taxon>
    </lineage>
</organism>
<evidence type="ECO:0000313" key="6">
    <source>
        <dbReference type="Proteomes" id="UP000789342"/>
    </source>
</evidence>
<dbReference type="InterPro" id="IPR024253">
    <property type="entry name" value="Phosducin_thioredoxin-like_dom"/>
</dbReference>
<dbReference type="Pfam" id="PF02114">
    <property type="entry name" value="Phosducin"/>
    <property type="match status" value="1"/>
</dbReference>
<comment type="caution">
    <text evidence="5">The sequence shown here is derived from an EMBL/GenBank/DDBJ whole genome shotgun (WGS) entry which is preliminary data.</text>
</comment>
<dbReference type="Gene3D" id="3.40.30.10">
    <property type="entry name" value="Glutaredoxin"/>
    <property type="match status" value="1"/>
</dbReference>
<dbReference type="PRINTS" id="PR00677">
    <property type="entry name" value="PHOSDUCIN"/>
</dbReference>
<dbReference type="InterPro" id="IPR036249">
    <property type="entry name" value="Thioredoxin-like_sf"/>
</dbReference>
<comment type="similarity">
    <text evidence="1">Belongs to the phosducin family.</text>
</comment>
<feature type="region of interest" description="Disordered" evidence="3">
    <location>
        <begin position="1"/>
        <end position="57"/>
    </location>
</feature>
<dbReference type="PANTHER" id="PTHR46052:SF1">
    <property type="entry name" value="PHOSDUCIN-LIKE PROTEIN"/>
    <property type="match status" value="1"/>
</dbReference>
<evidence type="ECO:0000313" key="5">
    <source>
        <dbReference type="EMBL" id="CAG8711937.1"/>
    </source>
</evidence>
<dbReference type="InterPro" id="IPR051499">
    <property type="entry name" value="Phosducin-like_reg"/>
</dbReference>
<feature type="compositionally biased region" description="Low complexity" evidence="3">
    <location>
        <begin position="1"/>
        <end position="11"/>
    </location>
</feature>
<dbReference type="InterPro" id="IPR023196">
    <property type="entry name" value="Phosducin_N_dom_sf"/>
</dbReference>
<dbReference type="SUPFAM" id="SSF52833">
    <property type="entry name" value="Thioredoxin-like"/>
    <property type="match status" value="1"/>
</dbReference>
<proteinExistence type="inferred from homology"/>
<dbReference type="Proteomes" id="UP000789342">
    <property type="component" value="Unassembled WGS sequence"/>
</dbReference>
<evidence type="ECO:0000256" key="3">
    <source>
        <dbReference type="SAM" id="MobiDB-lite"/>
    </source>
</evidence>
<dbReference type="EMBL" id="CAJVPV010019693">
    <property type="protein sequence ID" value="CAG8711937.1"/>
    <property type="molecule type" value="Genomic_DNA"/>
</dbReference>
<dbReference type="InterPro" id="IPR001200">
    <property type="entry name" value="Phosducin"/>
</dbReference>
<sequence>MDPLVESLLKSSLEEESDRSPNASDFSDAEENSAESVSQDKVPEIPLHGGRQTGPKGVLADHAYHKQQVQKQKVASLAAHNERLLSKALMTTTFREDELTRSQEEELFKELENMSSDEEEKQVLKKYREQRMKEIKEKAIKRLGGTSGKKRFGSLREISSSQYVKAIDDEAPNVPVIVHLYENVRLLNDCLAQLARKFGYAKFLRILAHDLEFDSVGLPAVLVYKNGELIVNLVRITEEIGENDFNIEIVEDVLIRSGALDPNEDVDK</sequence>
<dbReference type="OrthoDB" id="70588at2759"/>
<protein>
    <submittedName>
        <fullName evidence="5">13447_t:CDS:1</fullName>
    </submittedName>
</protein>
<dbReference type="GO" id="GO:0008277">
    <property type="term" value="P:regulation of G protein-coupled receptor signaling pathway"/>
    <property type="evidence" value="ECO:0007669"/>
    <property type="project" value="InterPro"/>
</dbReference>
<dbReference type="CDD" id="cd02987">
    <property type="entry name" value="Phd_like_Phd"/>
    <property type="match status" value="1"/>
</dbReference>
<evidence type="ECO:0000259" key="4">
    <source>
        <dbReference type="Pfam" id="PF02114"/>
    </source>
</evidence>
<accession>A0A9N9N7X5</accession>
<evidence type="ECO:0000256" key="1">
    <source>
        <dbReference type="ARBA" id="ARBA00009686"/>
    </source>
</evidence>
<reference evidence="5" key="1">
    <citation type="submission" date="2021-06" db="EMBL/GenBank/DDBJ databases">
        <authorList>
            <person name="Kallberg Y."/>
            <person name="Tangrot J."/>
            <person name="Rosling A."/>
        </authorList>
    </citation>
    <scope>NUCLEOTIDE SEQUENCE</scope>
    <source>
        <strain evidence="5">CL551</strain>
    </source>
</reference>
<evidence type="ECO:0000256" key="2">
    <source>
        <dbReference type="ARBA" id="ARBA00022553"/>
    </source>
</evidence>
<name>A0A9N9N7X5_9GLOM</name>
<dbReference type="PANTHER" id="PTHR46052">
    <property type="entry name" value="PHOSDUCIN-LIKE PROTEIN"/>
    <property type="match status" value="1"/>
</dbReference>
<gene>
    <name evidence="5" type="ORF">AMORRO_LOCUS12740</name>
</gene>